<feature type="compositionally biased region" description="Polar residues" evidence="1">
    <location>
        <begin position="187"/>
        <end position="197"/>
    </location>
</feature>
<proteinExistence type="predicted"/>
<dbReference type="AlphaFoldDB" id="A0A316YSP7"/>
<sequence length="415" mass="45138">MATVRRCKWERLEEGKVPHWGSSSPPALPTPFPDTCASAMLIGQRTRRRSDLRRSSASSIASSLAMEIDLDSSFDHDEYHSSAEGTQVAAQRGEQLQPLPTSATASALLAVAATDPAEPGEGPNVTFLPKGFGECTESPARVESTTDAHVSAPELYTDASTGSERQCPSSPSSFTTASEDDEESQFHDSVTTLSSRDASPAVPIRDKQRRTTTSSPSKASFRNLLLIMSSRTSSAPSVNAHALQRELLQLEPDAFRSVGAAAFAHYLSLAQQVGIPIQFRCAKGLPKEVWFRCSLRNLQEWFPSQEDAMAKDRSTISRKGTSLPAYASGPALSKQRISPLLSARLIEPARAVNALMDVVVQTLHSRNLTEIRAWKLIGRLPDVNSLHELKMTIQLARMAGASVWCGEEEMLSFKV</sequence>
<protein>
    <submittedName>
        <fullName evidence="2">Uncharacterized protein</fullName>
    </submittedName>
</protein>
<gene>
    <name evidence="2" type="ORF">FA10DRAFT_265533</name>
</gene>
<organism evidence="2 3">
    <name type="scientific">Acaromyces ingoldii</name>
    <dbReference type="NCBI Taxonomy" id="215250"/>
    <lineage>
        <taxon>Eukaryota</taxon>
        <taxon>Fungi</taxon>
        <taxon>Dikarya</taxon>
        <taxon>Basidiomycota</taxon>
        <taxon>Ustilaginomycotina</taxon>
        <taxon>Exobasidiomycetes</taxon>
        <taxon>Exobasidiales</taxon>
        <taxon>Cryptobasidiaceae</taxon>
        <taxon>Acaromyces</taxon>
    </lineage>
</organism>
<evidence type="ECO:0000313" key="2">
    <source>
        <dbReference type="EMBL" id="PWN91688.1"/>
    </source>
</evidence>
<dbReference type="Proteomes" id="UP000245768">
    <property type="component" value="Unassembled WGS sequence"/>
</dbReference>
<dbReference type="RefSeq" id="XP_025378886.1">
    <property type="nucleotide sequence ID" value="XM_025521103.1"/>
</dbReference>
<keyword evidence="3" id="KW-1185">Reference proteome</keyword>
<name>A0A316YSP7_9BASI</name>
<accession>A0A316YSP7</accession>
<feature type="region of interest" description="Disordered" evidence="1">
    <location>
        <begin position="156"/>
        <end position="217"/>
    </location>
</feature>
<evidence type="ECO:0000313" key="3">
    <source>
        <dbReference type="Proteomes" id="UP000245768"/>
    </source>
</evidence>
<dbReference type="GeneID" id="37043019"/>
<feature type="compositionally biased region" description="Polar residues" evidence="1">
    <location>
        <begin position="158"/>
        <end position="177"/>
    </location>
</feature>
<dbReference type="EMBL" id="KZ819635">
    <property type="protein sequence ID" value="PWN91688.1"/>
    <property type="molecule type" value="Genomic_DNA"/>
</dbReference>
<reference evidence="2 3" key="1">
    <citation type="journal article" date="2018" name="Mol. Biol. Evol.">
        <title>Broad Genomic Sampling Reveals a Smut Pathogenic Ancestry of the Fungal Clade Ustilaginomycotina.</title>
        <authorList>
            <person name="Kijpornyongpan T."/>
            <person name="Mondo S.J."/>
            <person name="Barry K."/>
            <person name="Sandor L."/>
            <person name="Lee J."/>
            <person name="Lipzen A."/>
            <person name="Pangilinan J."/>
            <person name="LaButti K."/>
            <person name="Hainaut M."/>
            <person name="Henrissat B."/>
            <person name="Grigoriev I.V."/>
            <person name="Spatafora J.W."/>
            <person name="Aime M.C."/>
        </authorList>
    </citation>
    <scope>NUCLEOTIDE SEQUENCE [LARGE SCALE GENOMIC DNA]</scope>
    <source>
        <strain evidence="2 3">MCA 4198</strain>
    </source>
</reference>
<evidence type="ECO:0000256" key="1">
    <source>
        <dbReference type="SAM" id="MobiDB-lite"/>
    </source>
</evidence>
<dbReference type="InParanoid" id="A0A316YSP7"/>